<dbReference type="PANTHER" id="PTHR30055">
    <property type="entry name" value="HTH-TYPE TRANSCRIPTIONAL REGULATOR RUTR"/>
    <property type="match status" value="1"/>
</dbReference>
<dbReference type="AlphaFoldDB" id="A0A419EPC8"/>
<gene>
    <name evidence="4" type="ORF">C4532_18565</name>
</gene>
<dbReference type="GO" id="GO:0003700">
    <property type="term" value="F:DNA-binding transcription factor activity"/>
    <property type="evidence" value="ECO:0007669"/>
    <property type="project" value="TreeGrafter"/>
</dbReference>
<dbReference type="InterPro" id="IPR050109">
    <property type="entry name" value="HTH-type_TetR-like_transc_reg"/>
</dbReference>
<dbReference type="PROSITE" id="PS50977">
    <property type="entry name" value="HTH_TETR_2"/>
    <property type="match status" value="1"/>
</dbReference>
<feature type="DNA-binding region" description="H-T-H motif" evidence="2">
    <location>
        <begin position="36"/>
        <end position="55"/>
    </location>
</feature>
<name>A0A419EPC8_9BACT</name>
<evidence type="ECO:0000256" key="1">
    <source>
        <dbReference type="ARBA" id="ARBA00023125"/>
    </source>
</evidence>
<dbReference type="InterPro" id="IPR023772">
    <property type="entry name" value="DNA-bd_HTH_TetR-type_CS"/>
</dbReference>
<feature type="domain" description="HTH tetR-type" evidence="3">
    <location>
        <begin position="13"/>
        <end position="73"/>
    </location>
</feature>
<evidence type="ECO:0000313" key="4">
    <source>
        <dbReference type="EMBL" id="RJP64859.1"/>
    </source>
</evidence>
<sequence>MPRKTYARHKGSDKREREIIEAGLACFAEHGYANTTLEDIRLRSGASNGSIYHYFASKEGLAAAIYVEAIADYQKRILDAIERNPQARAGVRAIVRAHLDWVEENPDWARYLMEMRHAPFMATAESAIAEHNREFINAFVTWLNPHLKSGEIRRMGPDIFISLLLGPCQEFVRNWLGGCTQTKLSAAKEELASAAWLVVRGPATAEN</sequence>
<evidence type="ECO:0000313" key="5">
    <source>
        <dbReference type="Proteomes" id="UP000285961"/>
    </source>
</evidence>
<accession>A0A419EPC8</accession>
<proteinExistence type="predicted"/>
<dbReference type="PROSITE" id="PS01081">
    <property type="entry name" value="HTH_TETR_1"/>
    <property type="match status" value="1"/>
</dbReference>
<protein>
    <submittedName>
        <fullName evidence="4">TetR/AcrR family transcriptional regulator</fullName>
    </submittedName>
</protein>
<dbReference type="GO" id="GO:0000976">
    <property type="term" value="F:transcription cis-regulatory region binding"/>
    <property type="evidence" value="ECO:0007669"/>
    <property type="project" value="TreeGrafter"/>
</dbReference>
<organism evidence="4 5">
    <name type="scientific">Candidatus Abyssobacteria bacterium SURF_17</name>
    <dbReference type="NCBI Taxonomy" id="2093361"/>
    <lineage>
        <taxon>Bacteria</taxon>
        <taxon>Pseudomonadati</taxon>
        <taxon>Candidatus Hydrogenedentota</taxon>
        <taxon>Candidatus Abyssobacteria</taxon>
    </lineage>
</organism>
<dbReference type="Gene3D" id="1.10.357.10">
    <property type="entry name" value="Tetracycline Repressor, domain 2"/>
    <property type="match status" value="1"/>
</dbReference>
<evidence type="ECO:0000259" key="3">
    <source>
        <dbReference type="PROSITE" id="PS50977"/>
    </source>
</evidence>
<dbReference type="SUPFAM" id="SSF48498">
    <property type="entry name" value="Tetracyclin repressor-like, C-terminal domain"/>
    <property type="match status" value="1"/>
</dbReference>
<dbReference type="Pfam" id="PF00440">
    <property type="entry name" value="TetR_N"/>
    <property type="match status" value="1"/>
</dbReference>
<reference evidence="4 5" key="1">
    <citation type="journal article" date="2017" name="ISME J.">
        <title>Energy and carbon metabolisms in a deep terrestrial subsurface fluid microbial community.</title>
        <authorList>
            <person name="Momper L."/>
            <person name="Jungbluth S.P."/>
            <person name="Lee M.D."/>
            <person name="Amend J.P."/>
        </authorList>
    </citation>
    <scope>NUCLEOTIDE SEQUENCE [LARGE SCALE GENOMIC DNA]</scope>
    <source>
        <strain evidence="4">SURF_17</strain>
    </source>
</reference>
<comment type="caution">
    <text evidence="4">The sequence shown here is derived from an EMBL/GenBank/DDBJ whole genome shotgun (WGS) entry which is preliminary data.</text>
</comment>
<dbReference type="InterPro" id="IPR001647">
    <property type="entry name" value="HTH_TetR"/>
</dbReference>
<dbReference type="PANTHER" id="PTHR30055:SF187">
    <property type="entry name" value="TRANSCRIPTIONAL REGULATORY PROTEIN"/>
    <property type="match status" value="1"/>
</dbReference>
<dbReference type="EMBL" id="QZKI01000133">
    <property type="protein sequence ID" value="RJP64859.1"/>
    <property type="molecule type" value="Genomic_DNA"/>
</dbReference>
<dbReference type="InterPro" id="IPR009057">
    <property type="entry name" value="Homeodomain-like_sf"/>
</dbReference>
<dbReference type="SUPFAM" id="SSF46689">
    <property type="entry name" value="Homeodomain-like"/>
    <property type="match status" value="1"/>
</dbReference>
<dbReference type="Proteomes" id="UP000285961">
    <property type="component" value="Unassembled WGS sequence"/>
</dbReference>
<dbReference type="InterPro" id="IPR036271">
    <property type="entry name" value="Tet_transcr_reg_TetR-rel_C_sf"/>
</dbReference>
<keyword evidence="1 2" id="KW-0238">DNA-binding</keyword>
<evidence type="ECO:0000256" key="2">
    <source>
        <dbReference type="PROSITE-ProRule" id="PRU00335"/>
    </source>
</evidence>
<dbReference type="PRINTS" id="PR00455">
    <property type="entry name" value="HTHTETR"/>
</dbReference>